<dbReference type="PANTHER" id="PTHR21047:SF2">
    <property type="entry name" value="THYMIDINE DIPHOSPHO-4-KETO-RHAMNOSE 3,5-EPIMERASE"/>
    <property type="match status" value="1"/>
</dbReference>
<protein>
    <recommendedName>
        <fullName evidence="4 7">dTDP-4-dehydrorhamnose 3,5-epimerase</fullName>
        <ecNumber evidence="3 7">5.1.3.13</ecNumber>
    </recommendedName>
    <alternativeName>
        <fullName evidence="7">Thymidine diphospho-4-keto-rhamnose 3,5-epimerase</fullName>
    </alternativeName>
</protein>
<keyword evidence="7" id="KW-0413">Isomerase</keyword>
<evidence type="ECO:0000313" key="8">
    <source>
        <dbReference type="EMBL" id="SHE49660.1"/>
    </source>
</evidence>
<evidence type="ECO:0000256" key="5">
    <source>
        <dbReference type="PIRSR" id="PIRSR600888-1"/>
    </source>
</evidence>
<evidence type="ECO:0000256" key="7">
    <source>
        <dbReference type="RuleBase" id="RU364069"/>
    </source>
</evidence>
<dbReference type="CDD" id="cd00438">
    <property type="entry name" value="cupin_RmlC"/>
    <property type="match status" value="1"/>
</dbReference>
<comment type="similarity">
    <text evidence="7">Belongs to the dTDP-4-dehydrorhamnose 3,5-epimerase family.</text>
</comment>
<evidence type="ECO:0000313" key="9">
    <source>
        <dbReference type="Proteomes" id="UP000184533"/>
    </source>
</evidence>
<comment type="subunit">
    <text evidence="7">Homodimer.</text>
</comment>
<evidence type="ECO:0000256" key="6">
    <source>
        <dbReference type="PIRSR" id="PIRSR600888-3"/>
    </source>
</evidence>
<proteinExistence type="inferred from homology"/>
<accession>A0A1M4TZ14</accession>
<feature type="active site" description="Proton acceptor" evidence="5">
    <location>
        <position position="55"/>
    </location>
</feature>
<evidence type="ECO:0000256" key="3">
    <source>
        <dbReference type="ARBA" id="ARBA00012098"/>
    </source>
</evidence>
<reference evidence="8 9" key="1">
    <citation type="submission" date="2016-11" db="EMBL/GenBank/DDBJ databases">
        <authorList>
            <person name="Jaros S."/>
            <person name="Januszkiewicz K."/>
            <person name="Wedrychowicz H."/>
        </authorList>
    </citation>
    <scope>NUCLEOTIDE SEQUENCE [LARGE SCALE GENOMIC DNA]</scope>
    <source>
        <strain evidence="8 9">DSM 17137</strain>
    </source>
</reference>
<comment type="function">
    <text evidence="2 7">Catalyzes the epimerization of the C3' and C5'positions of dTDP-6-deoxy-D-xylo-4-hexulose, forming dTDP-6-deoxy-L-lyxo-4-hexulose.</text>
</comment>
<dbReference type="EMBL" id="FQVC01000001">
    <property type="protein sequence ID" value="SHE49660.1"/>
    <property type="molecule type" value="Genomic_DNA"/>
</dbReference>
<evidence type="ECO:0000256" key="2">
    <source>
        <dbReference type="ARBA" id="ARBA00001997"/>
    </source>
</evidence>
<dbReference type="InterPro" id="IPR014710">
    <property type="entry name" value="RmlC-like_jellyroll"/>
</dbReference>
<feature type="site" description="Participates in a stacking interaction with the thymidine ring of dTDP-4-oxo-6-deoxyglucose" evidence="6">
    <location>
        <position position="131"/>
    </location>
</feature>
<dbReference type="InterPro" id="IPR011051">
    <property type="entry name" value="RmlC_Cupin_sf"/>
</dbReference>
<organism evidence="8 9">
    <name type="scientific">Devosia limi DSM 17137</name>
    <dbReference type="NCBI Taxonomy" id="1121477"/>
    <lineage>
        <taxon>Bacteria</taxon>
        <taxon>Pseudomonadati</taxon>
        <taxon>Pseudomonadota</taxon>
        <taxon>Alphaproteobacteria</taxon>
        <taxon>Hyphomicrobiales</taxon>
        <taxon>Devosiaceae</taxon>
        <taxon>Devosia</taxon>
    </lineage>
</organism>
<dbReference type="Pfam" id="PF00908">
    <property type="entry name" value="dTDP_sugar_isom"/>
    <property type="match status" value="1"/>
</dbReference>
<comment type="pathway">
    <text evidence="7">Carbohydrate biosynthesis; dTDP-L-rhamnose biosynthesis.</text>
</comment>
<feature type="active site" description="Proton donor" evidence="5">
    <location>
        <position position="125"/>
    </location>
</feature>
<dbReference type="GO" id="GO:0000271">
    <property type="term" value="P:polysaccharide biosynthetic process"/>
    <property type="evidence" value="ECO:0007669"/>
    <property type="project" value="TreeGrafter"/>
</dbReference>
<dbReference type="UniPathway" id="UPA00124"/>
<dbReference type="Proteomes" id="UP000184533">
    <property type="component" value="Unassembled WGS sequence"/>
</dbReference>
<evidence type="ECO:0000256" key="1">
    <source>
        <dbReference type="ARBA" id="ARBA00001298"/>
    </source>
</evidence>
<evidence type="ECO:0000256" key="4">
    <source>
        <dbReference type="ARBA" id="ARBA00019595"/>
    </source>
</evidence>
<dbReference type="GO" id="GO:0005829">
    <property type="term" value="C:cytosol"/>
    <property type="evidence" value="ECO:0007669"/>
    <property type="project" value="TreeGrafter"/>
</dbReference>
<dbReference type="GO" id="GO:0019305">
    <property type="term" value="P:dTDP-rhamnose biosynthetic process"/>
    <property type="evidence" value="ECO:0007669"/>
    <property type="project" value="UniProtKB-UniRule"/>
</dbReference>
<comment type="catalytic activity">
    <reaction evidence="1 7">
        <text>dTDP-4-dehydro-6-deoxy-alpha-D-glucose = dTDP-4-dehydro-beta-L-rhamnose</text>
        <dbReference type="Rhea" id="RHEA:16969"/>
        <dbReference type="ChEBI" id="CHEBI:57649"/>
        <dbReference type="ChEBI" id="CHEBI:62830"/>
        <dbReference type="EC" id="5.1.3.13"/>
    </reaction>
</comment>
<gene>
    <name evidence="8" type="ORF">SAMN02745223_00549</name>
</gene>
<dbReference type="GO" id="GO:0008830">
    <property type="term" value="F:dTDP-4-dehydrorhamnose 3,5-epimerase activity"/>
    <property type="evidence" value="ECO:0007669"/>
    <property type="project" value="UniProtKB-UniRule"/>
</dbReference>
<sequence>MPGGVLITPPRFADNRGDFCETYNAETLANSGIDTVFIQDNHSRSRFVGTVRGLHFQAPPKAQAKLVRVIRGRIFDVIVDIRVGSPHFGQWFGVELSEANGRQLLVPTGFLHGFVTREPDTEVLYKCSQTYSPAHEGAVRFDDPALNIDWGLDGVDAILSPKDAAAGAWRALNSPFTWEQAR</sequence>
<dbReference type="NCBIfam" id="TIGR01221">
    <property type="entry name" value="rmlC"/>
    <property type="match status" value="1"/>
</dbReference>
<dbReference type="SUPFAM" id="SSF51182">
    <property type="entry name" value="RmlC-like cupins"/>
    <property type="match status" value="1"/>
</dbReference>
<dbReference type="PANTHER" id="PTHR21047">
    <property type="entry name" value="DTDP-6-DEOXY-D-GLUCOSE-3,5 EPIMERASE"/>
    <property type="match status" value="1"/>
</dbReference>
<dbReference type="AlphaFoldDB" id="A0A1M4TZ14"/>
<name>A0A1M4TZ14_9HYPH</name>
<dbReference type="Gene3D" id="2.60.120.10">
    <property type="entry name" value="Jelly Rolls"/>
    <property type="match status" value="1"/>
</dbReference>
<dbReference type="InterPro" id="IPR000888">
    <property type="entry name" value="RmlC-like"/>
</dbReference>
<dbReference type="EC" id="5.1.3.13" evidence="3 7"/>